<evidence type="ECO:0000259" key="3">
    <source>
        <dbReference type="PROSITE" id="PS51000"/>
    </source>
</evidence>
<organism evidence="4 5">
    <name type="scientific">Dactylosporangium sucinum</name>
    <dbReference type="NCBI Taxonomy" id="1424081"/>
    <lineage>
        <taxon>Bacteria</taxon>
        <taxon>Bacillati</taxon>
        <taxon>Actinomycetota</taxon>
        <taxon>Actinomycetes</taxon>
        <taxon>Micromonosporales</taxon>
        <taxon>Micromonosporaceae</taxon>
        <taxon>Dactylosporangium</taxon>
    </lineage>
</organism>
<comment type="caution">
    <text evidence="4">The sequence shown here is derived from an EMBL/GenBank/DDBJ whole genome shotgun (WGS) entry which is preliminary data.</text>
</comment>
<reference evidence="4" key="1">
    <citation type="journal article" date="2014" name="Int. J. Syst. Evol. Microbiol.">
        <title>Complete genome sequence of Corynebacterium casei LMG S-19264T (=DSM 44701T), isolated from a smear-ripened cheese.</title>
        <authorList>
            <consortium name="US DOE Joint Genome Institute (JGI-PGF)"/>
            <person name="Walter F."/>
            <person name="Albersmeier A."/>
            <person name="Kalinowski J."/>
            <person name="Ruckert C."/>
        </authorList>
    </citation>
    <scope>NUCLEOTIDE SEQUENCE</scope>
    <source>
        <strain evidence="4">JCM 19831</strain>
    </source>
</reference>
<dbReference type="InterPro" id="IPR001034">
    <property type="entry name" value="DeoR_HTH"/>
</dbReference>
<evidence type="ECO:0000256" key="2">
    <source>
        <dbReference type="ARBA" id="ARBA00023163"/>
    </source>
</evidence>
<dbReference type="SUPFAM" id="SSF46785">
    <property type="entry name" value="Winged helix' DNA-binding domain"/>
    <property type="match status" value="1"/>
</dbReference>
<dbReference type="InterPro" id="IPR036388">
    <property type="entry name" value="WH-like_DNA-bd_sf"/>
</dbReference>
<evidence type="ECO:0000256" key="1">
    <source>
        <dbReference type="ARBA" id="ARBA00023015"/>
    </source>
</evidence>
<protein>
    <recommendedName>
        <fullName evidence="3">HTH deoR-type domain-containing protein</fullName>
    </recommendedName>
</protein>
<dbReference type="SMART" id="SM00420">
    <property type="entry name" value="HTH_DEOR"/>
    <property type="match status" value="1"/>
</dbReference>
<evidence type="ECO:0000313" key="5">
    <source>
        <dbReference type="Proteomes" id="UP000642070"/>
    </source>
</evidence>
<dbReference type="PROSITE" id="PS51000">
    <property type="entry name" value="HTH_DEOR_2"/>
    <property type="match status" value="1"/>
</dbReference>
<sequence>MRHDEAMLPAVRHRRILELLAQREYVTVTEVSDATGASLATTQRDLARLATSGALTRIRGGATRSPGQRGDARLLATCLARVRHALDRHDLGAAEHALHQALEACERLRRYRSVDGTA</sequence>
<proteinExistence type="predicted"/>
<accession>A0A917TZY5</accession>
<reference evidence="4" key="2">
    <citation type="submission" date="2020-09" db="EMBL/GenBank/DDBJ databases">
        <authorList>
            <person name="Sun Q."/>
            <person name="Ohkuma M."/>
        </authorList>
    </citation>
    <scope>NUCLEOTIDE SEQUENCE</scope>
    <source>
        <strain evidence="4">JCM 19831</strain>
    </source>
</reference>
<name>A0A917TZY5_9ACTN</name>
<evidence type="ECO:0000313" key="4">
    <source>
        <dbReference type="EMBL" id="GGM45446.1"/>
    </source>
</evidence>
<dbReference type="PANTHER" id="PTHR30363:SF44">
    <property type="entry name" value="AGA OPERON TRANSCRIPTIONAL REPRESSOR-RELATED"/>
    <property type="match status" value="1"/>
</dbReference>
<keyword evidence="1" id="KW-0805">Transcription regulation</keyword>
<dbReference type="PANTHER" id="PTHR30363">
    <property type="entry name" value="HTH-TYPE TRANSCRIPTIONAL REGULATOR SRLR-RELATED"/>
    <property type="match status" value="1"/>
</dbReference>
<gene>
    <name evidence="4" type="ORF">GCM10007977_053800</name>
</gene>
<dbReference type="InterPro" id="IPR036390">
    <property type="entry name" value="WH_DNA-bd_sf"/>
</dbReference>
<dbReference type="AlphaFoldDB" id="A0A917TZY5"/>
<keyword evidence="2" id="KW-0804">Transcription</keyword>
<dbReference type="Gene3D" id="1.10.10.10">
    <property type="entry name" value="Winged helix-like DNA-binding domain superfamily/Winged helix DNA-binding domain"/>
    <property type="match status" value="1"/>
</dbReference>
<dbReference type="InterPro" id="IPR050313">
    <property type="entry name" value="Carb_Metab_HTH_regulators"/>
</dbReference>
<dbReference type="Proteomes" id="UP000642070">
    <property type="component" value="Unassembled WGS sequence"/>
</dbReference>
<feature type="domain" description="HTH deoR-type" evidence="3">
    <location>
        <begin position="9"/>
        <end position="64"/>
    </location>
</feature>
<dbReference type="EMBL" id="BMPI01000027">
    <property type="protein sequence ID" value="GGM45446.1"/>
    <property type="molecule type" value="Genomic_DNA"/>
</dbReference>
<keyword evidence="5" id="KW-1185">Reference proteome</keyword>
<dbReference type="GO" id="GO:0003700">
    <property type="term" value="F:DNA-binding transcription factor activity"/>
    <property type="evidence" value="ECO:0007669"/>
    <property type="project" value="InterPro"/>
</dbReference>
<dbReference type="Pfam" id="PF08220">
    <property type="entry name" value="HTH_DeoR"/>
    <property type="match status" value="1"/>
</dbReference>